<comment type="caution">
    <text evidence="1">The sequence shown here is derived from an EMBL/GenBank/DDBJ whole genome shotgun (WGS) entry which is preliminary data.</text>
</comment>
<dbReference type="Gene3D" id="3.40.30.10">
    <property type="entry name" value="Glutaredoxin"/>
    <property type="match status" value="1"/>
</dbReference>
<evidence type="ECO:0000313" key="1">
    <source>
        <dbReference type="EMBL" id="RIH89414.1"/>
    </source>
</evidence>
<gene>
    <name evidence="1" type="primary">dsbD_1</name>
    <name evidence="1" type="ORF">Mrose_00314</name>
</gene>
<dbReference type="RefSeq" id="WP_119275677.1">
    <property type="nucleotide sequence ID" value="NZ_QWLA01000003.1"/>
</dbReference>
<proteinExistence type="predicted"/>
<reference evidence="1 2" key="1">
    <citation type="submission" date="2018-08" db="EMBL/GenBank/DDBJ databases">
        <title>Meiothermus roseus NBRC 110900 genome sequencing project.</title>
        <authorList>
            <person name="Da Costa M.S."/>
            <person name="Albuquerque L."/>
            <person name="Raposo P."/>
            <person name="Froufe H.J.C."/>
            <person name="Barroso C.S."/>
            <person name="Egas C."/>
        </authorList>
    </citation>
    <scope>NUCLEOTIDE SEQUENCE [LARGE SCALE GENOMIC DNA]</scope>
    <source>
        <strain evidence="1 2">NBRC 110900</strain>
    </source>
</reference>
<dbReference type="PROSITE" id="PS00194">
    <property type="entry name" value="THIOREDOXIN_1"/>
    <property type="match status" value="1"/>
</dbReference>
<evidence type="ECO:0000313" key="2">
    <source>
        <dbReference type="Proteomes" id="UP000265341"/>
    </source>
</evidence>
<organism evidence="1 2">
    <name type="scientific">Calidithermus roseus</name>
    <dbReference type="NCBI Taxonomy" id="1644118"/>
    <lineage>
        <taxon>Bacteria</taxon>
        <taxon>Thermotogati</taxon>
        <taxon>Deinococcota</taxon>
        <taxon>Deinococci</taxon>
        <taxon>Thermales</taxon>
        <taxon>Thermaceae</taxon>
        <taxon>Calidithermus</taxon>
    </lineage>
</organism>
<dbReference type="GO" id="GO:0047134">
    <property type="term" value="F:protein-disulfide reductase [NAD(P)H] activity"/>
    <property type="evidence" value="ECO:0007669"/>
    <property type="project" value="UniProtKB-EC"/>
</dbReference>
<dbReference type="AlphaFoldDB" id="A0A399EXW5"/>
<protein>
    <submittedName>
        <fullName evidence="1">Thiol:disulfide interchange protein DsbD</fullName>
        <ecNumber evidence="1">1.8.1.8</ecNumber>
    </submittedName>
</protein>
<dbReference type="InterPro" id="IPR036249">
    <property type="entry name" value="Thioredoxin-like_sf"/>
</dbReference>
<keyword evidence="1" id="KW-0560">Oxidoreductase</keyword>
<name>A0A399EXW5_9DEIN</name>
<dbReference type="Proteomes" id="UP000265341">
    <property type="component" value="Unassembled WGS sequence"/>
</dbReference>
<dbReference type="EC" id="1.8.1.8" evidence="1"/>
<dbReference type="SUPFAM" id="SSF52833">
    <property type="entry name" value="Thioredoxin-like"/>
    <property type="match status" value="1"/>
</dbReference>
<keyword evidence="2" id="KW-1185">Reference proteome</keyword>
<accession>A0A399EXW5</accession>
<dbReference type="InterPro" id="IPR017937">
    <property type="entry name" value="Thioredoxin_CS"/>
</dbReference>
<dbReference type="EMBL" id="QWLA01000003">
    <property type="protein sequence ID" value="RIH89414.1"/>
    <property type="molecule type" value="Genomic_DNA"/>
</dbReference>
<dbReference type="Pfam" id="PF13899">
    <property type="entry name" value="Thioredoxin_7"/>
    <property type="match status" value="1"/>
</dbReference>
<sequence>MHRRNLLFLVVLFWLLPWGVAEGVDYARWYPYDQASRHARQSGRVMLVYFWSHGCVYCEQMNTFVLSDEGVARALERHFVVASVDIHSPEGRALSRELRAVGTPTFVFLAPRQGAGPSAWQELGRLYGSRPRAQFLGELQHICQRAGAEGGGERCG</sequence>
<dbReference type="OrthoDB" id="32134at2"/>